<keyword evidence="2" id="KW-0812">Transmembrane</keyword>
<keyword evidence="2" id="KW-0472">Membrane</keyword>
<dbReference type="EMBL" id="JH818280">
    <property type="protein sequence ID" value="EKC25265.1"/>
    <property type="molecule type" value="Genomic_DNA"/>
</dbReference>
<protein>
    <submittedName>
        <fullName evidence="3">Uncharacterized protein</fullName>
    </submittedName>
</protein>
<sequence length="318" mass="35606">MLFDFMITSLTPEPLVLEPWVSQIIPVVTFLVLSVCFFTVDFVVRISMSLPRLPHHCYVPECFLEKLTTTQLAIAYTAGCRNKSVCNIMAALGSLRAGRKRSNLLNCAYCCGTEMDDSGPCNRTIMPEAMAEETTNSNAMMESSYSSAVGGVRTSTSSTGLEEQFPLHRANKNFNVSVSSEYLFRELTSLVPVSLDSDDEEPSAHNEEIVNSFKVTSKDKDTLLPSPKRYGLHGNKYKLRRFFGNIFSKKNSSLAKENPDIQNCRKELAKDMPREHNDFRSEGESSTDKDFLFASEGKQKKSSAKRSSAIIFSCFRKL</sequence>
<feature type="region of interest" description="Disordered" evidence="1">
    <location>
        <begin position="270"/>
        <end position="307"/>
    </location>
</feature>
<name>K1Q8R8_MAGGI</name>
<gene>
    <name evidence="3" type="ORF">CGI_10013396</name>
</gene>
<dbReference type="InParanoid" id="K1Q8R8"/>
<proteinExistence type="predicted"/>
<dbReference type="AlphaFoldDB" id="K1Q8R8"/>
<evidence type="ECO:0000313" key="3">
    <source>
        <dbReference type="EMBL" id="EKC25265.1"/>
    </source>
</evidence>
<dbReference type="HOGENOM" id="CLU_875079_0_0_1"/>
<reference evidence="3" key="1">
    <citation type="journal article" date="2012" name="Nature">
        <title>The oyster genome reveals stress adaptation and complexity of shell formation.</title>
        <authorList>
            <person name="Zhang G."/>
            <person name="Fang X."/>
            <person name="Guo X."/>
            <person name="Li L."/>
            <person name="Luo R."/>
            <person name="Xu F."/>
            <person name="Yang P."/>
            <person name="Zhang L."/>
            <person name="Wang X."/>
            <person name="Qi H."/>
            <person name="Xiong Z."/>
            <person name="Que H."/>
            <person name="Xie Y."/>
            <person name="Holland P.W."/>
            <person name="Paps J."/>
            <person name="Zhu Y."/>
            <person name="Wu F."/>
            <person name="Chen Y."/>
            <person name="Wang J."/>
            <person name="Peng C."/>
            <person name="Meng J."/>
            <person name="Yang L."/>
            <person name="Liu J."/>
            <person name="Wen B."/>
            <person name="Zhang N."/>
            <person name="Huang Z."/>
            <person name="Zhu Q."/>
            <person name="Feng Y."/>
            <person name="Mount A."/>
            <person name="Hedgecock D."/>
            <person name="Xu Z."/>
            <person name="Liu Y."/>
            <person name="Domazet-Loso T."/>
            <person name="Du Y."/>
            <person name="Sun X."/>
            <person name="Zhang S."/>
            <person name="Liu B."/>
            <person name="Cheng P."/>
            <person name="Jiang X."/>
            <person name="Li J."/>
            <person name="Fan D."/>
            <person name="Wang W."/>
            <person name="Fu W."/>
            <person name="Wang T."/>
            <person name="Wang B."/>
            <person name="Zhang J."/>
            <person name="Peng Z."/>
            <person name="Li Y."/>
            <person name="Li N."/>
            <person name="Wang J."/>
            <person name="Chen M."/>
            <person name="He Y."/>
            <person name="Tan F."/>
            <person name="Song X."/>
            <person name="Zheng Q."/>
            <person name="Huang R."/>
            <person name="Yang H."/>
            <person name="Du X."/>
            <person name="Chen L."/>
            <person name="Yang M."/>
            <person name="Gaffney P.M."/>
            <person name="Wang S."/>
            <person name="Luo L."/>
            <person name="She Z."/>
            <person name="Ming Y."/>
            <person name="Huang W."/>
            <person name="Zhang S."/>
            <person name="Huang B."/>
            <person name="Zhang Y."/>
            <person name="Qu T."/>
            <person name="Ni P."/>
            <person name="Miao G."/>
            <person name="Wang J."/>
            <person name="Wang Q."/>
            <person name="Steinberg C.E."/>
            <person name="Wang H."/>
            <person name="Li N."/>
            <person name="Qian L."/>
            <person name="Zhang G."/>
            <person name="Li Y."/>
            <person name="Yang H."/>
            <person name="Liu X."/>
            <person name="Wang J."/>
            <person name="Yin Y."/>
            <person name="Wang J."/>
        </authorList>
    </citation>
    <scope>NUCLEOTIDE SEQUENCE [LARGE SCALE GENOMIC DNA]</scope>
    <source>
        <strain evidence="3">05x7-T-G4-1.051#20</strain>
    </source>
</reference>
<evidence type="ECO:0000256" key="1">
    <source>
        <dbReference type="SAM" id="MobiDB-lite"/>
    </source>
</evidence>
<evidence type="ECO:0000256" key="2">
    <source>
        <dbReference type="SAM" id="Phobius"/>
    </source>
</evidence>
<accession>K1Q8R8</accession>
<organism evidence="3">
    <name type="scientific">Magallana gigas</name>
    <name type="common">Pacific oyster</name>
    <name type="synonym">Crassostrea gigas</name>
    <dbReference type="NCBI Taxonomy" id="29159"/>
    <lineage>
        <taxon>Eukaryota</taxon>
        <taxon>Metazoa</taxon>
        <taxon>Spiralia</taxon>
        <taxon>Lophotrochozoa</taxon>
        <taxon>Mollusca</taxon>
        <taxon>Bivalvia</taxon>
        <taxon>Autobranchia</taxon>
        <taxon>Pteriomorphia</taxon>
        <taxon>Ostreida</taxon>
        <taxon>Ostreoidea</taxon>
        <taxon>Ostreidae</taxon>
        <taxon>Magallana</taxon>
    </lineage>
</organism>
<feature type="transmembrane region" description="Helical" evidence="2">
    <location>
        <begin position="20"/>
        <end position="44"/>
    </location>
</feature>
<feature type="compositionally biased region" description="Basic and acidic residues" evidence="1">
    <location>
        <begin position="270"/>
        <end position="291"/>
    </location>
</feature>
<keyword evidence="2" id="KW-1133">Transmembrane helix</keyword>